<evidence type="ECO:0000313" key="1">
    <source>
        <dbReference type="EMBL" id="KGQ18772.1"/>
    </source>
</evidence>
<dbReference type="EMBL" id="JRKJ01000016">
    <property type="protein sequence ID" value="KGQ18772.1"/>
    <property type="molecule type" value="Genomic_DNA"/>
</dbReference>
<reference evidence="1 2" key="1">
    <citation type="submission" date="2014-09" db="EMBL/GenBank/DDBJ databases">
        <title>Genome sequences of Lysobacter dokdonensis DS-58.</title>
        <authorList>
            <person name="Kim J.F."/>
            <person name="Kwak M.-J."/>
        </authorList>
    </citation>
    <scope>NUCLEOTIDE SEQUENCE [LARGE SCALE GENOMIC DNA]</scope>
    <source>
        <strain evidence="1 2">DS-58</strain>
    </source>
</reference>
<accession>A0A0A2WJ81</accession>
<gene>
    <name evidence="1" type="ORF">LF41_305</name>
</gene>
<dbReference type="PATRIC" id="fig|1300345.3.peg.1981"/>
<protein>
    <submittedName>
        <fullName evidence="1">Uncharacterized protein</fullName>
    </submittedName>
</protein>
<dbReference type="AlphaFoldDB" id="A0A0A2WJ81"/>
<name>A0A0A2WJ81_9GAMM</name>
<dbReference type="RefSeq" id="WP_036169264.1">
    <property type="nucleotide sequence ID" value="NZ_JRKJ01000016.1"/>
</dbReference>
<proteinExistence type="predicted"/>
<dbReference type="Proteomes" id="UP000030518">
    <property type="component" value="Unassembled WGS sequence"/>
</dbReference>
<organism evidence="1 2">
    <name type="scientific">Lysobacter dokdonensis DS-58</name>
    <dbReference type="NCBI Taxonomy" id="1300345"/>
    <lineage>
        <taxon>Bacteria</taxon>
        <taxon>Pseudomonadati</taxon>
        <taxon>Pseudomonadota</taxon>
        <taxon>Gammaproteobacteria</taxon>
        <taxon>Lysobacterales</taxon>
        <taxon>Lysobacteraceae</taxon>
        <taxon>Noviluteimonas</taxon>
    </lineage>
</organism>
<keyword evidence="2" id="KW-1185">Reference proteome</keyword>
<evidence type="ECO:0000313" key="2">
    <source>
        <dbReference type="Proteomes" id="UP000030518"/>
    </source>
</evidence>
<sequence>MIEKPPALADHSLDLLLKFEGVVREVFHGETWRDVEPFIARAFALLELDHEVGVWHWTRDYLQATWRS</sequence>
<comment type="caution">
    <text evidence="1">The sequence shown here is derived from an EMBL/GenBank/DDBJ whole genome shotgun (WGS) entry which is preliminary data.</text>
</comment>